<keyword evidence="3" id="KW-0560">Oxidoreductase</keyword>
<dbReference type="AlphaFoldDB" id="A0AAG5DA82"/>
<dbReference type="SUPFAM" id="SSF51735">
    <property type="entry name" value="NAD(P)-binding Rossmann-fold domains"/>
    <property type="match status" value="1"/>
</dbReference>
<protein>
    <recommendedName>
        <fullName evidence="7">Steroid dehydrogenase</fullName>
    </recommendedName>
</protein>
<dbReference type="EnsemblMetazoa" id="ENSAATROPT008611">
    <property type="protein sequence ID" value="ENSAATROPP007759"/>
    <property type="gene ID" value="ENSAATROPG007025"/>
</dbReference>
<evidence type="ECO:0000313" key="6">
    <source>
        <dbReference type="Proteomes" id="UP000075880"/>
    </source>
</evidence>
<dbReference type="InterPro" id="IPR002347">
    <property type="entry name" value="SDR_fam"/>
</dbReference>
<dbReference type="InterPro" id="IPR051019">
    <property type="entry name" value="VLCFA-Steroid_DH"/>
</dbReference>
<dbReference type="PIRSF" id="PIRSF000126">
    <property type="entry name" value="11-beta-HSD1"/>
    <property type="match status" value="1"/>
</dbReference>
<evidence type="ECO:0008006" key="7">
    <source>
        <dbReference type="Google" id="ProtNLM"/>
    </source>
</evidence>
<evidence type="ECO:0000313" key="5">
    <source>
        <dbReference type="EnsemblMetazoa" id="ENSAATROPP007759"/>
    </source>
</evidence>
<name>A0AAG5DA82_ANOAO</name>
<dbReference type="GO" id="GO:0005783">
    <property type="term" value="C:endoplasmic reticulum"/>
    <property type="evidence" value="ECO:0007669"/>
    <property type="project" value="UniProtKB-SubCell"/>
</dbReference>
<evidence type="ECO:0000256" key="3">
    <source>
        <dbReference type="ARBA" id="ARBA00023002"/>
    </source>
</evidence>
<keyword evidence="6" id="KW-1185">Reference proteome</keyword>
<sequence length="317" mass="34854">MLCSLLTVIGLYASAVWLYENLRAPVLLVLLGLKEFVFGRKLSQRYGKWAVVTGASDGIGKGYAHYLARKGMPVVLVARNEAKLTQVANEIKAMHGVETKVVVADFSHGQEIYPRLEKELVPLDIGILVNNVGVSHGAPKQAVDVPKQVVWDLINVNMASTTLLCHMLAPGMKQRGRGLIVNISSISAVCPMPYLATYSATKAYVTSFSVALREELKPYNVEVQTVQPGFVHTNMTDFIASRQQDKFYSKFMVDVNGFLEYAGCTLGKLDRTSGHWSHGLQTAAMYILPRAAMVFITGKMNKSLGADVKASKKRKTR</sequence>
<organism evidence="5 6">
    <name type="scientific">Anopheles atroparvus</name>
    <name type="common">European mosquito</name>
    <dbReference type="NCBI Taxonomy" id="41427"/>
    <lineage>
        <taxon>Eukaryota</taxon>
        <taxon>Metazoa</taxon>
        <taxon>Ecdysozoa</taxon>
        <taxon>Arthropoda</taxon>
        <taxon>Hexapoda</taxon>
        <taxon>Insecta</taxon>
        <taxon>Pterygota</taxon>
        <taxon>Neoptera</taxon>
        <taxon>Endopterygota</taxon>
        <taxon>Diptera</taxon>
        <taxon>Nematocera</taxon>
        <taxon>Culicoidea</taxon>
        <taxon>Culicidae</taxon>
        <taxon>Anophelinae</taxon>
        <taxon>Anopheles</taxon>
    </lineage>
</organism>
<dbReference type="PANTHER" id="PTHR43899:SF9">
    <property type="entry name" value="MIP25013P-RELATED"/>
    <property type="match status" value="1"/>
</dbReference>
<dbReference type="InterPro" id="IPR020904">
    <property type="entry name" value="Sc_DH/Rdtase_CS"/>
</dbReference>
<dbReference type="CDD" id="cd05356">
    <property type="entry name" value="17beta-HSD1_like_SDR_c"/>
    <property type="match status" value="1"/>
</dbReference>
<dbReference type="Pfam" id="PF00106">
    <property type="entry name" value="adh_short"/>
    <property type="match status" value="1"/>
</dbReference>
<reference evidence="5" key="1">
    <citation type="submission" date="2024-04" db="UniProtKB">
        <authorList>
            <consortium name="EnsemblMetazoa"/>
        </authorList>
    </citation>
    <scope>IDENTIFICATION</scope>
    <source>
        <strain evidence="5">EBRO</strain>
    </source>
</reference>
<keyword evidence="2" id="KW-0521">NADP</keyword>
<dbReference type="PRINTS" id="PR00081">
    <property type="entry name" value="GDHRDH"/>
</dbReference>
<evidence type="ECO:0000256" key="4">
    <source>
        <dbReference type="RuleBase" id="RU000363"/>
    </source>
</evidence>
<comment type="similarity">
    <text evidence="4">Belongs to the short-chain dehydrogenases/reductases (SDR) family.</text>
</comment>
<dbReference type="Gene3D" id="3.40.50.720">
    <property type="entry name" value="NAD(P)-binding Rossmann-like Domain"/>
    <property type="match status" value="1"/>
</dbReference>
<accession>A0AAG5DA82</accession>
<dbReference type="GO" id="GO:0016491">
    <property type="term" value="F:oxidoreductase activity"/>
    <property type="evidence" value="ECO:0007669"/>
    <property type="project" value="UniProtKB-KW"/>
</dbReference>
<dbReference type="PROSITE" id="PS00061">
    <property type="entry name" value="ADH_SHORT"/>
    <property type="match status" value="1"/>
</dbReference>
<dbReference type="PRINTS" id="PR00080">
    <property type="entry name" value="SDRFAMILY"/>
</dbReference>
<dbReference type="Proteomes" id="UP000075880">
    <property type="component" value="Unassembled WGS sequence"/>
</dbReference>
<evidence type="ECO:0000256" key="2">
    <source>
        <dbReference type="ARBA" id="ARBA00022857"/>
    </source>
</evidence>
<comment type="subcellular location">
    <subcellularLocation>
        <location evidence="1">Endoplasmic reticulum</location>
    </subcellularLocation>
</comment>
<proteinExistence type="inferred from homology"/>
<evidence type="ECO:0000256" key="1">
    <source>
        <dbReference type="ARBA" id="ARBA00004240"/>
    </source>
</evidence>
<dbReference type="PANTHER" id="PTHR43899">
    <property type="entry name" value="RH59310P"/>
    <property type="match status" value="1"/>
</dbReference>
<dbReference type="FunFam" id="3.40.50.720:FF:000137">
    <property type="entry name" value="Hydroxysteroid (17-beta) dehydrogenase 3"/>
    <property type="match status" value="1"/>
</dbReference>
<dbReference type="InterPro" id="IPR036291">
    <property type="entry name" value="NAD(P)-bd_dom_sf"/>
</dbReference>